<dbReference type="InterPro" id="IPR006035">
    <property type="entry name" value="Ureohydrolase"/>
</dbReference>
<evidence type="ECO:0000256" key="3">
    <source>
        <dbReference type="PROSITE-ProRule" id="PRU00742"/>
    </source>
</evidence>
<dbReference type="GO" id="GO:0008783">
    <property type="term" value="F:agmatinase activity"/>
    <property type="evidence" value="ECO:0007669"/>
    <property type="project" value="TreeGrafter"/>
</dbReference>
<dbReference type="AlphaFoldDB" id="A0A2W2AE90"/>
<accession>A0A2W2AE90</accession>
<dbReference type="Gene3D" id="3.40.800.10">
    <property type="entry name" value="Ureohydrolase domain"/>
    <property type="match status" value="1"/>
</dbReference>
<protein>
    <submittedName>
        <fullName evidence="4">Arginase</fullName>
    </submittedName>
</protein>
<dbReference type="PROSITE" id="PS51409">
    <property type="entry name" value="ARGINASE_2"/>
    <property type="match status" value="1"/>
</dbReference>
<comment type="caution">
    <text evidence="4">The sequence shown here is derived from an EMBL/GenBank/DDBJ whole genome shotgun (WGS) entry which is preliminary data.</text>
</comment>
<dbReference type="OrthoDB" id="931936at2"/>
<keyword evidence="2" id="KW-0378">Hydrolase</keyword>
<dbReference type="RefSeq" id="WP_110997873.1">
    <property type="nucleotide sequence ID" value="NZ_QKTW01000009.1"/>
</dbReference>
<dbReference type="Proteomes" id="UP000248745">
    <property type="component" value="Unassembled WGS sequence"/>
</dbReference>
<keyword evidence="5" id="KW-1185">Reference proteome</keyword>
<keyword evidence="1" id="KW-0479">Metal-binding</keyword>
<dbReference type="PANTHER" id="PTHR11358">
    <property type="entry name" value="ARGINASE/AGMATINASE"/>
    <property type="match status" value="1"/>
</dbReference>
<dbReference type="GO" id="GO:0033389">
    <property type="term" value="P:putrescine biosynthetic process from arginine, via agmatine"/>
    <property type="evidence" value="ECO:0007669"/>
    <property type="project" value="TreeGrafter"/>
</dbReference>
<evidence type="ECO:0000313" key="5">
    <source>
        <dbReference type="Proteomes" id="UP000248745"/>
    </source>
</evidence>
<dbReference type="GO" id="GO:0046872">
    <property type="term" value="F:metal ion binding"/>
    <property type="evidence" value="ECO:0007669"/>
    <property type="project" value="UniProtKB-KW"/>
</dbReference>
<reference evidence="4 5" key="1">
    <citation type="submission" date="2018-06" db="EMBL/GenBank/DDBJ databases">
        <title>Mucibacter soli gen. nov., sp. nov., a new member of the family Chitinophagaceae producing mucin.</title>
        <authorList>
            <person name="Kim M.-K."/>
            <person name="Park S."/>
            <person name="Kim T.-S."/>
            <person name="Joung Y."/>
            <person name="Han J.-H."/>
            <person name="Kim S.B."/>
        </authorList>
    </citation>
    <scope>NUCLEOTIDE SEQUENCE [LARGE SCALE GENOMIC DNA]</scope>
    <source>
        <strain evidence="4 5">R1-15</strain>
    </source>
</reference>
<dbReference type="PANTHER" id="PTHR11358:SF26">
    <property type="entry name" value="GUANIDINO ACID HYDROLASE, MITOCHONDRIAL"/>
    <property type="match status" value="1"/>
</dbReference>
<dbReference type="InterPro" id="IPR023696">
    <property type="entry name" value="Ureohydrolase_dom_sf"/>
</dbReference>
<evidence type="ECO:0000256" key="2">
    <source>
        <dbReference type="ARBA" id="ARBA00022801"/>
    </source>
</evidence>
<dbReference type="SUPFAM" id="SSF52768">
    <property type="entry name" value="Arginase/deacetylase"/>
    <property type="match status" value="1"/>
</dbReference>
<evidence type="ECO:0000256" key="1">
    <source>
        <dbReference type="ARBA" id="ARBA00022723"/>
    </source>
</evidence>
<organism evidence="4 5">
    <name type="scientific">Taibaiella soli</name>
    <dbReference type="NCBI Taxonomy" id="1649169"/>
    <lineage>
        <taxon>Bacteria</taxon>
        <taxon>Pseudomonadati</taxon>
        <taxon>Bacteroidota</taxon>
        <taxon>Chitinophagia</taxon>
        <taxon>Chitinophagales</taxon>
        <taxon>Chitinophagaceae</taxon>
        <taxon>Taibaiella</taxon>
    </lineage>
</organism>
<gene>
    <name evidence="4" type="ORF">DN068_05385</name>
</gene>
<name>A0A2W2AE90_9BACT</name>
<proteinExistence type="inferred from homology"/>
<dbReference type="EMBL" id="QKTW01000009">
    <property type="protein sequence ID" value="PZF73775.1"/>
    <property type="molecule type" value="Genomic_DNA"/>
</dbReference>
<sequence>MQDLRPFFAERHFIENKPEGFYEPLQWGANIKCATQDSFDCEEADIVILGCGEWRGEQQNASYSNGPDVIREQFYALYDWHPSIKIADLGNIRQGVSADDTRAALRMVLHELQEAGKIVYLLGGSHDLTLQQYDAFRLSNQQITASIADMLIDLDESEEVTSRSFLMDMLTSQPNYVRHYSHIGFQSYNVHPRMLETLDKLRFDFYRLGRVRENIDVVEPALRSSHLFSFDINAVRFSDAPVNRFGSPNGFTGEEACVLTRFAGMSSLLTSFGVYGYDPLRDMHQMTAKLIAQMFWYFIDGVTLRRTEASIEDRGEFVEFHVSFTSNDTTFLKSKRTGRWWMQLPNHRFVPCAYTDYLTACNDEIPERWLREQERMV</sequence>
<evidence type="ECO:0000313" key="4">
    <source>
        <dbReference type="EMBL" id="PZF73775.1"/>
    </source>
</evidence>
<comment type="similarity">
    <text evidence="3">Belongs to the arginase family.</text>
</comment>
<dbReference type="Pfam" id="PF00491">
    <property type="entry name" value="Arginase"/>
    <property type="match status" value="1"/>
</dbReference>